<keyword evidence="1" id="KW-0805">Transcription regulation</keyword>
<dbReference type="InterPro" id="IPR001647">
    <property type="entry name" value="HTH_TetR"/>
</dbReference>
<feature type="domain" description="HTH tetR-type" evidence="6">
    <location>
        <begin position="15"/>
        <end position="75"/>
    </location>
</feature>
<dbReference type="SUPFAM" id="SSF48498">
    <property type="entry name" value="Tetracyclin repressor-like, C-terminal domain"/>
    <property type="match status" value="1"/>
</dbReference>
<evidence type="ECO:0000256" key="5">
    <source>
        <dbReference type="SAM" id="Coils"/>
    </source>
</evidence>
<evidence type="ECO:0000313" key="7">
    <source>
        <dbReference type="EMBL" id="MBC8752146.1"/>
    </source>
</evidence>
<evidence type="ECO:0000256" key="2">
    <source>
        <dbReference type="ARBA" id="ARBA00023125"/>
    </source>
</evidence>
<dbReference type="RefSeq" id="WP_187639019.1">
    <property type="nucleotide sequence ID" value="NZ_VZQQ01000083.1"/>
</dbReference>
<dbReference type="PROSITE" id="PS50977">
    <property type="entry name" value="HTH_TETR_2"/>
    <property type="match status" value="1"/>
</dbReference>
<dbReference type="Gene3D" id="1.10.357.10">
    <property type="entry name" value="Tetracycline Repressor, domain 2"/>
    <property type="match status" value="1"/>
</dbReference>
<feature type="coiled-coil region" evidence="5">
    <location>
        <begin position="117"/>
        <end position="148"/>
    </location>
</feature>
<dbReference type="EMBL" id="VZQQ01000083">
    <property type="protein sequence ID" value="MBC8752146.1"/>
    <property type="molecule type" value="Genomic_DNA"/>
</dbReference>
<accession>A0ABR7Q0S5</accession>
<dbReference type="Pfam" id="PF00440">
    <property type="entry name" value="TetR_N"/>
    <property type="match status" value="1"/>
</dbReference>
<keyword evidence="8" id="KW-1185">Reference proteome</keyword>
<dbReference type="InterPro" id="IPR009057">
    <property type="entry name" value="Homeodomain-like_sf"/>
</dbReference>
<evidence type="ECO:0000256" key="4">
    <source>
        <dbReference type="PROSITE-ProRule" id="PRU00335"/>
    </source>
</evidence>
<feature type="DNA-binding region" description="H-T-H motif" evidence="4">
    <location>
        <begin position="38"/>
        <end position="57"/>
    </location>
</feature>
<dbReference type="InterPro" id="IPR036271">
    <property type="entry name" value="Tet_transcr_reg_TetR-rel_C_sf"/>
</dbReference>
<dbReference type="PANTHER" id="PTHR47506:SF1">
    <property type="entry name" value="HTH-TYPE TRANSCRIPTIONAL REGULATOR YJDC"/>
    <property type="match status" value="1"/>
</dbReference>
<keyword evidence="3" id="KW-0804">Transcription</keyword>
<evidence type="ECO:0000256" key="1">
    <source>
        <dbReference type="ARBA" id="ARBA00023015"/>
    </source>
</evidence>
<proteinExistence type="predicted"/>
<reference evidence="7 8" key="1">
    <citation type="submission" date="2019-09" db="EMBL/GenBank/DDBJ databases">
        <title>Paraburkholderia podalyriae sp. nov., A South African Podalyria-associated rhizobium.</title>
        <authorList>
            <person name="Mavima L."/>
            <person name="Beukes C.W."/>
            <person name="Palmer M."/>
            <person name="De Meyer S.E."/>
            <person name="James E.K."/>
            <person name="Maluk M."/>
            <person name="Avontuur J.R."/>
            <person name="Chan W.Y."/>
            <person name="Venter S.N."/>
            <person name="Steenkamp E.T."/>
        </authorList>
    </citation>
    <scope>NUCLEOTIDE SEQUENCE [LARGE SCALE GENOMIC DNA]</scope>
    <source>
        <strain evidence="7 8">WC7.3b</strain>
    </source>
</reference>
<evidence type="ECO:0000313" key="8">
    <source>
        <dbReference type="Proteomes" id="UP000736373"/>
    </source>
</evidence>
<dbReference type="SUPFAM" id="SSF46689">
    <property type="entry name" value="Homeodomain-like"/>
    <property type="match status" value="1"/>
</dbReference>
<evidence type="ECO:0000256" key="3">
    <source>
        <dbReference type="ARBA" id="ARBA00023163"/>
    </source>
</evidence>
<dbReference type="Gene3D" id="1.10.10.60">
    <property type="entry name" value="Homeodomain-like"/>
    <property type="match status" value="1"/>
</dbReference>
<name>A0ABR7Q0S5_9BURK</name>
<organism evidence="7 8">
    <name type="scientific">Paraburkholderia podalyriae</name>
    <dbReference type="NCBI Taxonomy" id="1938811"/>
    <lineage>
        <taxon>Bacteria</taxon>
        <taxon>Pseudomonadati</taxon>
        <taxon>Pseudomonadota</taxon>
        <taxon>Betaproteobacteria</taxon>
        <taxon>Burkholderiales</taxon>
        <taxon>Burkholderiaceae</taxon>
        <taxon>Paraburkholderia</taxon>
    </lineage>
</organism>
<dbReference type="Proteomes" id="UP000736373">
    <property type="component" value="Unassembled WGS sequence"/>
</dbReference>
<sequence>MLTVEKKRGRGRPRAFNVDSALDRAVEIFWKKGYEGADLDTLTTAMEINRPSLYAAYGDKRALFFKAVERYYQNFAMLRLPNEAHGKRFDPSFFTEAIVHLFYDHERPRGCLIACVLADEANAHEDARAILKELIEREERRIEKWASTFLSGDSAAVNARCCANLLIATLHSVAIKASAGIPRQQISADLDATMAILMGILNT</sequence>
<evidence type="ECO:0000259" key="6">
    <source>
        <dbReference type="PROSITE" id="PS50977"/>
    </source>
</evidence>
<keyword evidence="2 4" id="KW-0238">DNA-binding</keyword>
<keyword evidence="5" id="KW-0175">Coiled coil</keyword>
<comment type="caution">
    <text evidence="7">The sequence shown here is derived from an EMBL/GenBank/DDBJ whole genome shotgun (WGS) entry which is preliminary data.</text>
</comment>
<dbReference type="PANTHER" id="PTHR47506">
    <property type="entry name" value="TRANSCRIPTIONAL REGULATORY PROTEIN"/>
    <property type="match status" value="1"/>
</dbReference>
<protein>
    <submittedName>
        <fullName evidence="7">TetR/AcrR family transcriptional regulator</fullName>
    </submittedName>
</protein>
<gene>
    <name evidence="7" type="ORF">F6X42_38605</name>
</gene>